<dbReference type="EMBL" id="JBHSPB010000016">
    <property type="protein sequence ID" value="MFC5723231.1"/>
    <property type="molecule type" value="Genomic_DNA"/>
</dbReference>
<evidence type="ECO:0000313" key="3">
    <source>
        <dbReference type="Proteomes" id="UP001596083"/>
    </source>
</evidence>
<feature type="region of interest" description="Disordered" evidence="1">
    <location>
        <begin position="1"/>
        <end position="27"/>
    </location>
</feature>
<dbReference type="Proteomes" id="UP001596083">
    <property type="component" value="Unassembled WGS sequence"/>
</dbReference>
<gene>
    <name evidence="2" type="ORF">ACFP1Z_23965</name>
</gene>
<accession>A0ABW0Z321</accession>
<reference evidence="3" key="1">
    <citation type="journal article" date="2019" name="Int. J. Syst. Evol. Microbiol.">
        <title>The Global Catalogue of Microorganisms (GCM) 10K type strain sequencing project: providing services to taxonomists for standard genome sequencing and annotation.</title>
        <authorList>
            <consortium name="The Broad Institute Genomics Platform"/>
            <consortium name="The Broad Institute Genome Sequencing Center for Infectious Disease"/>
            <person name="Wu L."/>
            <person name="Ma J."/>
        </authorList>
    </citation>
    <scope>NUCLEOTIDE SEQUENCE [LARGE SCALE GENOMIC DNA]</scope>
    <source>
        <strain evidence="3">CGMCC 4.7304</strain>
    </source>
</reference>
<dbReference type="InterPro" id="IPR006540">
    <property type="entry name" value="Lactococcin_972"/>
</dbReference>
<feature type="compositionally biased region" description="Polar residues" evidence="1">
    <location>
        <begin position="1"/>
        <end position="10"/>
    </location>
</feature>
<keyword evidence="3" id="KW-1185">Reference proteome</keyword>
<proteinExistence type="predicted"/>
<dbReference type="Gene3D" id="2.60.40.2850">
    <property type="match status" value="1"/>
</dbReference>
<dbReference type="RefSeq" id="WP_390319312.1">
    <property type="nucleotide sequence ID" value="NZ_JBHSPB010000016.1"/>
</dbReference>
<sequence>MVTFTVNPSAHSVKMSPTDENVGGGTWSHGTGTDGIYKGCYSNYIHPSKRHSASVSIGNATDKSYADAGDWANAYARSGWAFTCNAYWATY</sequence>
<evidence type="ECO:0000313" key="2">
    <source>
        <dbReference type="EMBL" id="MFC5723231.1"/>
    </source>
</evidence>
<name>A0ABW0Z321_9ACTN</name>
<comment type="caution">
    <text evidence="2">The sequence shown here is derived from an EMBL/GenBank/DDBJ whole genome shotgun (WGS) entry which is preliminary data.</text>
</comment>
<protein>
    <submittedName>
        <fullName evidence="2">Lactococcin 972 family bacteriocin</fullName>
    </submittedName>
</protein>
<organism evidence="2 3">
    <name type="scientific">Streptomyces gamaensis</name>
    <dbReference type="NCBI Taxonomy" id="1763542"/>
    <lineage>
        <taxon>Bacteria</taxon>
        <taxon>Bacillati</taxon>
        <taxon>Actinomycetota</taxon>
        <taxon>Actinomycetes</taxon>
        <taxon>Kitasatosporales</taxon>
        <taxon>Streptomycetaceae</taxon>
        <taxon>Streptomyces</taxon>
    </lineage>
</organism>
<evidence type="ECO:0000256" key="1">
    <source>
        <dbReference type="SAM" id="MobiDB-lite"/>
    </source>
</evidence>
<dbReference type="Pfam" id="PF09683">
    <property type="entry name" value="Lactococcin_972"/>
    <property type="match status" value="1"/>
</dbReference>